<keyword evidence="6" id="KW-0675">Receptor</keyword>
<dbReference type="Gene3D" id="3.40.50.2300">
    <property type="match status" value="2"/>
</dbReference>
<dbReference type="InterPro" id="IPR028082">
    <property type="entry name" value="Peripla_BP_I"/>
</dbReference>
<dbReference type="RefSeq" id="WP_013682601.1">
    <property type="nucleotide sequence ID" value="NC_015318.1"/>
</dbReference>
<protein>
    <submittedName>
        <fullName evidence="6">Extracellular ligand-binding receptor</fullName>
    </submittedName>
</protein>
<dbReference type="PANTHER" id="PTHR30483:SF6">
    <property type="entry name" value="PERIPLASMIC BINDING PROTEIN OF ABC TRANSPORTER FOR NATURAL AMINO ACIDS"/>
    <property type="match status" value="1"/>
</dbReference>
<dbReference type="PRINTS" id="PR00337">
    <property type="entry name" value="LEUILEVALBP"/>
</dbReference>
<dbReference type="EMBL" id="CP002606">
    <property type="protein sequence ID" value="AEA34575.1"/>
    <property type="molecule type" value="Genomic_DNA"/>
</dbReference>
<accession>F2LUI5</accession>
<gene>
    <name evidence="6" type="ordered locus">Hipma_1625</name>
</gene>
<dbReference type="InterPro" id="IPR051010">
    <property type="entry name" value="BCAA_transport"/>
</dbReference>
<reference evidence="7" key="2">
    <citation type="submission" date="2011-03" db="EMBL/GenBank/DDBJ databases">
        <title>The complete genome of Hippea maritima DSM 10411.</title>
        <authorList>
            <consortium name="US DOE Joint Genome Institute (JGI-PGF)"/>
            <person name="Lucas S."/>
            <person name="Copeland A."/>
            <person name="Lapidus A."/>
            <person name="Bruce D."/>
            <person name="Goodwin L."/>
            <person name="Pitluck S."/>
            <person name="Peters L."/>
            <person name="Kyrpides N."/>
            <person name="Mavromatis K."/>
            <person name="Pagani I."/>
            <person name="Ivanova N."/>
            <person name="Mikhailova N."/>
            <person name="Lu M."/>
            <person name="Detter J.C."/>
            <person name="Tapia R."/>
            <person name="Han C."/>
            <person name="Land M."/>
            <person name="Hauser L."/>
            <person name="Markowitz V."/>
            <person name="Cheng J.-F."/>
            <person name="Hugenholtz P."/>
            <person name="Woyke T."/>
            <person name="Wu D."/>
            <person name="Spring S."/>
            <person name="Schroeder M."/>
            <person name="Brambilla E."/>
            <person name="Klenk H.-P."/>
            <person name="Eisen J.A."/>
        </authorList>
    </citation>
    <scope>NUCLEOTIDE SEQUENCE [LARGE SCALE GENOMIC DNA]</scope>
    <source>
        <strain evidence="7">ATCC 700847 / DSM 10411 / MH2</strain>
    </source>
</reference>
<evidence type="ECO:0000259" key="5">
    <source>
        <dbReference type="Pfam" id="PF13458"/>
    </source>
</evidence>
<dbReference type="STRING" id="760142.Hipma_1625"/>
<dbReference type="InParanoid" id="F2LUI5"/>
<dbReference type="eggNOG" id="COG0683">
    <property type="taxonomic scope" value="Bacteria"/>
</dbReference>
<evidence type="ECO:0000256" key="4">
    <source>
        <dbReference type="ARBA" id="ARBA00022970"/>
    </source>
</evidence>
<dbReference type="PANTHER" id="PTHR30483">
    <property type="entry name" value="LEUCINE-SPECIFIC-BINDING PROTEIN"/>
    <property type="match status" value="1"/>
</dbReference>
<dbReference type="SUPFAM" id="SSF53822">
    <property type="entry name" value="Periplasmic binding protein-like I"/>
    <property type="match status" value="1"/>
</dbReference>
<keyword evidence="3" id="KW-0732">Signal</keyword>
<dbReference type="Proteomes" id="UP000008139">
    <property type="component" value="Chromosome"/>
</dbReference>
<dbReference type="InterPro" id="IPR028081">
    <property type="entry name" value="Leu-bd"/>
</dbReference>
<feature type="domain" description="Leucine-binding protein" evidence="5">
    <location>
        <begin position="26"/>
        <end position="364"/>
    </location>
</feature>
<evidence type="ECO:0000313" key="6">
    <source>
        <dbReference type="EMBL" id="AEA34575.1"/>
    </source>
</evidence>
<dbReference type="Pfam" id="PF13458">
    <property type="entry name" value="Peripla_BP_6"/>
    <property type="match status" value="1"/>
</dbReference>
<reference evidence="6 7" key="1">
    <citation type="journal article" date="2011" name="Stand. Genomic Sci.">
        <title>Complete genome sequence of the thermophilic sulfur-reducer Hippea maritima type strain (MH(2)).</title>
        <authorList>
            <person name="Huntemann M."/>
            <person name="Lu M."/>
            <person name="Nolan M."/>
            <person name="Lapidus A."/>
            <person name="Lucas S."/>
            <person name="Hammon N."/>
            <person name="Deshpande S."/>
            <person name="Cheng J.F."/>
            <person name="Tapia R."/>
            <person name="Han C."/>
            <person name="Goodwin L."/>
            <person name="Pitluck S."/>
            <person name="Liolios K."/>
            <person name="Pagani I."/>
            <person name="Ivanova N."/>
            <person name="Ovchinikova G."/>
            <person name="Pati A."/>
            <person name="Chen A."/>
            <person name="Palaniappan K."/>
            <person name="Land M."/>
            <person name="Hauser L."/>
            <person name="Jeffries C.D."/>
            <person name="Detter J.C."/>
            <person name="Brambilla E.M."/>
            <person name="Rohde M."/>
            <person name="Spring S."/>
            <person name="Goker M."/>
            <person name="Woyke T."/>
            <person name="Bristow J."/>
            <person name="Eisen J.A."/>
            <person name="Markowitz V."/>
            <person name="Hugenholtz P."/>
            <person name="Kyrpides N.C."/>
            <person name="Klenk H.P."/>
            <person name="Mavromatis K."/>
        </authorList>
    </citation>
    <scope>NUCLEOTIDE SEQUENCE [LARGE SCALE GENOMIC DNA]</scope>
    <source>
        <strain evidence="7">ATCC 700847 / DSM 10411 / MH2</strain>
    </source>
</reference>
<dbReference type="CDD" id="cd19981">
    <property type="entry name" value="PBP1_ABC_HAAT-like"/>
    <property type="match status" value="1"/>
</dbReference>
<name>F2LUI5_HIPMA</name>
<evidence type="ECO:0000256" key="3">
    <source>
        <dbReference type="ARBA" id="ARBA00022729"/>
    </source>
</evidence>
<evidence type="ECO:0000256" key="1">
    <source>
        <dbReference type="ARBA" id="ARBA00010062"/>
    </source>
</evidence>
<dbReference type="InterPro" id="IPR000709">
    <property type="entry name" value="Leu_Ile_Val-bd"/>
</dbReference>
<keyword evidence="4" id="KW-0029">Amino-acid transport</keyword>
<evidence type="ECO:0000256" key="2">
    <source>
        <dbReference type="ARBA" id="ARBA00022448"/>
    </source>
</evidence>
<dbReference type="GO" id="GO:0006865">
    <property type="term" value="P:amino acid transport"/>
    <property type="evidence" value="ECO:0007669"/>
    <property type="project" value="UniProtKB-KW"/>
</dbReference>
<evidence type="ECO:0000313" key="7">
    <source>
        <dbReference type="Proteomes" id="UP000008139"/>
    </source>
</evidence>
<dbReference type="AlphaFoldDB" id="F2LUI5"/>
<dbReference type="OrthoDB" id="9772589at2"/>
<proteinExistence type="inferred from homology"/>
<comment type="similarity">
    <text evidence="1">Belongs to the leucine-binding protein family.</text>
</comment>
<keyword evidence="2" id="KW-0813">Transport</keyword>
<organism evidence="6 7">
    <name type="scientific">Hippea maritima (strain ATCC 700847 / DSM 10411 / MH2)</name>
    <dbReference type="NCBI Taxonomy" id="760142"/>
    <lineage>
        <taxon>Bacteria</taxon>
        <taxon>Pseudomonadati</taxon>
        <taxon>Campylobacterota</taxon>
        <taxon>Desulfurellia</taxon>
        <taxon>Desulfurellales</taxon>
        <taxon>Hippeaceae</taxon>
        <taxon>Hippea</taxon>
    </lineage>
</organism>
<dbReference type="KEGG" id="hmr:Hipma_1625"/>
<dbReference type="HOGENOM" id="CLU_027128_6_2_7"/>
<keyword evidence="7" id="KW-1185">Reference proteome</keyword>
<sequence>MRLKRFVLGIVLVFLTSAVSFAGGVIKIGFFAPLTGFAAADGASAKHGAMLAVEKINSTGGILGKKVKLVVYDDGVSSQQAVAIARKLIQQDRVVGVVSGSYSTPTRAAAPIYQRFRVPFVVAYATHPDITKAGDYVFRVGFLAKVEGRAGGYVATTMLHAKKIAVLTMDNDFGKALSEGFVNEAKKNGAEVVANLSFALGEKDMTPYLTKIKALNPDLIYCTGYYSEGALTVKQAKQLGIKAQLFGQEGFDSPMFLKIAGNAANGTIITTDLNRDSKRPIVKWFISQYRKQFKMEPDMVGASSFDAVYVLAEAIKKANSTNPARIRKALASIKNFNGVTGKIHGFTKKGEVIKPVVLQKVEDGKFIYFGVVDKKNIITP</sequence>